<feature type="domain" description="Beta-Casp" evidence="3">
    <location>
        <begin position="271"/>
        <end position="396"/>
    </location>
</feature>
<dbReference type="EMBL" id="FONS01000002">
    <property type="protein sequence ID" value="SFE74500.1"/>
    <property type="molecule type" value="Genomic_DNA"/>
</dbReference>
<dbReference type="InterPro" id="IPR050698">
    <property type="entry name" value="MBL"/>
</dbReference>
<dbReference type="CDD" id="cd16295">
    <property type="entry name" value="TTHA0252-CPSF-like_MBL-fold"/>
    <property type="match status" value="1"/>
</dbReference>
<evidence type="ECO:0000256" key="1">
    <source>
        <dbReference type="ARBA" id="ARBA00022801"/>
    </source>
</evidence>
<dbReference type="SMART" id="SM00849">
    <property type="entry name" value="Lactamase_B"/>
    <property type="match status" value="1"/>
</dbReference>
<dbReference type="Pfam" id="PF16661">
    <property type="entry name" value="Lactamase_B_6"/>
    <property type="match status" value="1"/>
</dbReference>
<dbReference type="InterPro" id="IPR036866">
    <property type="entry name" value="RibonucZ/Hydroxyglut_hydro"/>
</dbReference>
<dbReference type="Pfam" id="PF07521">
    <property type="entry name" value="RMMBL"/>
    <property type="match status" value="1"/>
</dbReference>
<gene>
    <name evidence="4" type="ORF">SAMN03003324_01305</name>
</gene>
<sequence>MTSDATGILQPNYPLFIMNIAFHGAARTVTGSKHLISLISGTKILLDCGLFQGMGESTEKLNSYFGFKPSEINFVILSHAHIDHCGLLPRLVAEGFKGNIFSTAATMDLARILLMDSAKIHTQDAEYANRKLSAGEDPQEPLYTEEDVVETIGRFKVVDYNHPFDISPEVNILFTDAGHIVGSAAVHLKLNENGKTTSLTFSGDVGRYTDLLLKSPQTFPQADYILMESTYGDSLHKDLEPTDNILLEIIRQTCIIKKGKVIIPAFSVGRTQEILYALNGLELKNQLPDIPYYVDSPLSLQATQVLKNHPEVYNNGVKEVMKVDADPFSFKGLKFIESVQESKALNNDNRPCVIISASGMAEGGRVRHHIRNTVSNNKNTILLVGYCAPESLGGELLAGNKSVYLFRENYQVQAEIRSIRSMSAHGDYEDLLQFLSCQDPAAVKRLFLVHGEYEVQQHFAQKLKDKGFKQVSIPEYHQQFDL</sequence>
<dbReference type="InterPro" id="IPR001279">
    <property type="entry name" value="Metallo-B-lactamas"/>
</dbReference>
<name>A0A1I2D3E6_9SPHI</name>
<evidence type="ECO:0000313" key="5">
    <source>
        <dbReference type="Proteomes" id="UP000183129"/>
    </source>
</evidence>
<dbReference type="Gene3D" id="3.40.50.10890">
    <property type="match status" value="1"/>
</dbReference>
<dbReference type="SMART" id="SM01027">
    <property type="entry name" value="Beta-Casp"/>
    <property type="match status" value="1"/>
</dbReference>
<protein>
    <submittedName>
        <fullName evidence="4">Metallo-beta-lactamase family protein</fullName>
    </submittedName>
</protein>
<dbReference type="Gene3D" id="3.60.15.10">
    <property type="entry name" value="Ribonuclease Z/Hydroxyacylglutathione hydrolase-like"/>
    <property type="match status" value="1"/>
</dbReference>
<dbReference type="GO" id="GO:0004521">
    <property type="term" value="F:RNA endonuclease activity"/>
    <property type="evidence" value="ECO:0007669"/>
    <property type="project" value="TreeGrafter"/>
</dbReference>
<keyword evidence="1" id="KW-0378">Hydrolase</keyword>
<dbReference type="SUPFAM" id="SSF56281">
    <property type="entry name" value="Metallo-hydrolase/oxidoreductase"/>
    <property type="match status" value="1"/>
</dbReference>
<evidence type="ECO:0000259" key="2">
    <source>
        <dbReference type="SMART" id="SM00849"/>
    </source>
</evidence>
<evidence type="ECO:0000259" key="3">
    <source>
        <dbReference type="SMART" id="SM01027"/>
    </source>
</evidence>
<organism evidence="4 5">
    <name type="scientific">Pedobacter antarcticus</name>
    <dbReference type="NCBI Taxonomy" id="34086"/>
    <lineage>
        <taxon>Bacteria</taxon>
        <taxon>Pseudomonadati</taxon>
        <taxon>Bacteroidota</taxon>
        <taxon>Sphingobacteriia</taxon>
        <taxon>Sphingobacteriales</taxon>
        <taxon>Sphingobacteriaceae</taxon>
        <taxon>Pedobacter</taxon>
    </lineage>
</organism>
<proteinExistence type="predicted"/>
<dbReference type="Proteomes" id="UP000183129">
    <property type="component" value="Unassembled WGS sequence"/>
</dbReference>
<dbReference type="STRING" id="34086.SAMN04488084_11236"/>
<dbReference type="Pfam" id="PF10996">
    <property type="entry name" value="Beta-Casp"/>
    <property type="match status" value="1"/>
</dbReference>
<evidence type="ECO:0000313" key="4">
    <source>
        <dbReference type="EMBL" id="SFE74500.1"/>
    </source>
</evidence>
<dbReference type="InterPro" id="IPR022712">
    <property type="entry name" value="Beta_Casp"/>
</dbReference>
<dbReference type="AlphaFoldDB" id="A0A1I2D3E6"/>
<feature type="domain" description="Metallo-beta-lactamase" evidence="2">
    <location>
        <begin position="30"/>
        <end position="250"/>
    </location>
</feature>
<dbReference type="PANTHER" id="PTHR11203">
    <property type="entry name" value="CLEAVAGE AND POLYADENYLATION SPECIFICITY FACTOR FAMILY MEMBER"/>
    <property type="match status" value="1"/>
</dbReference>
<reference evidence="4 5" key="1">
    <citation type="submission" date="2016-10" db="EMBL/GenBank/DDBJ databases">
        <authorList>
            <person name="de Groot N.N."/>
        </authorList>
    </citation>
    <scope>NUCLEOTIDE SEQUENCE [LARGE SCALE GENOMIC DNA]</scope>
    <source>
        <strain evidence="4 5">ATCC 51969</strain>
    </source>
</reference>
<dbReference type="PANTHER" id="PTHR11203:SF37">
    <property type="entry name" value="INTEGRATOR COMPLEX SUBUNIT 11"/>
    <property type="match status" value="1"/>
</dbReference>
<accession>A0A1I2D3E6</accession>
<dbReference type="GO" id="GO:0016787">
    <property type="term" value="F:hydrolase activity"/>
    <property type="evidence" value="ECO:0007669"/>
    <property type="project" value="UniProtKB-KW"/>
</dbReference>
<dbReference type="InterPro" id="IPR011108">
    <property type="entry name" value="RMMBL"/>
</dbReference>